<evidence type="ECO:0000256" key="22">
    <source>
        <dbReference type="SAM" id="MobiDB-lite"/>
    </source>
</evidence>
<comment type="caution">
    <text evidence="24">The sequence shown here is derived from an EMBL/GenBank/DDBJ whole genome shotgun (WGS) entry which is preliminary data.</text>
</comment>
<dbReference type="GO" id="GO:0005829">
    <property type="term" value="C:cytosol"/>
    <property type="evidence" value="ECO:0007669"/>
    <property type="project" value="UniProtKB-SubCell"/>
</dbReference>
<dbReference type="InterPro" id="IPR000834">
    <property type="entry name" value="Peptidase_M14"/>
</dbReference>
<dbReference type="CDD" id="cd06906">
    <property type="entry name" value="M14_Nna1"/>
    <property type="match status" value="1"/>
</dbReference>
<dbReference type="Pfam" id="PF25571">
    <property type="entry name" value="TPR_CCP1_N"/>
    <property type="match status" value="1"/>
</dbReference>
<evidence type="ECO:0000256" key="7">
    <source>
        <dbReference type="ARBA" id="ARBA00022645"/>
    </source>
</evidence>
<dbReference type="InterPro" id="IPR040626">
    <property type="entry name" value="Pepdidase_M14_N"/>
</dbReference>
<dbReference type="EMBL" id="JAGEUA010000005">
    <property type="protein sequence ID" value="KAL0979687.1"/>
    <property type="molecule type" value="Genomic_DNA"/>
</dbReference>
<dbReference type="InterPro" id="IPR016024">
    <property type="entry name" value="ARM-type_fold"/>
</dbReference>
<evidence type="ECO:0000256" key="4">
    <source>
        <dbReference type="ARBA" id="ARBA00004514"/>
    </source>
</evidence>
<feature type="region of interest" description="Disordered" evidence="22">
    <location>
        <begin position="1180"/>
        <end position="1214"/>
    </location>
</feature>
<dbReference type="InterPro" id="IPR011989">
    <property type="entry name" value="ARM-like"/>
</dbReference>
<keyword evidence="7" id="KW-0121">Carboxypeptidase</keyword>
<comment type="cofactor">
    <cofactor evidence="1">
        <name>Zn(2+)</name>
        <dbReference type="ChEBI" id="CHEBI:29105"/>
    </cofactor>
</comment>
<feature type="compositionally biased region" description="Basic and acidic residues" evidence="22">
    <location>
        <begin position="492"/>
        <end position="501"/>
    </location>
</feature>
<evidence type="ECO:0000256" key="8">
    <source>
        <dbReference type="ARBA" id="ARBA00022670"/>
    </source>
</evidence>
<feature type="compositionally biased region" description="Polar residues" evidence="22">
    <location>
        <begin position="1204"/>
        <end position="1214"/>
    </location>
</feature>
<feature type="compositionally biased region" description="Polar residues" evidence="22">
    <location>
        <begin position="529"/>
        <end position="538"/>
    </location>
</feature>
<dbReference type="Pfam" id="PF18027">
    <property type="entry name" value="Pepdidase_M14_N"/>
    <property type="match status" value="1"/>
</dbReference>
<dbReference type="Gene3D" id="1.25.10.10">
    <property type="entry name" value="Leucine-rich Repeat Variant"/>
    <property type="match status" value="1"/>
</dbReference>
<keyword evidence="9" id="KW-0479">Metal-binding</keyword>
<proteinExistence type="inferred from homology"/>
<comment type="similarity">
    <text evidence="5 21">Belongs to the peptidase M14 family.</text>
</comment>
<evidence type="ECO:0000256" key="3">
    <source>
        <dbReference type="ARBA" id="ARBA00004173"/>
    </source>
</evidence>
<evidence type="ECO:0000256" key="1">
    <source>
        <dbReference type="ARBA" id="ARBA00001947"/>
    </source>
</evidence>
<evidence type="ECO:0000256" key="10">
    <source>
        <dbReference type="ARBA" id="ARBA00022801"/>
    </source>
</evidence>
<dbReference type="PANTHER" id="PTHR12756">
    <property type="entry name" value="CYTOSOLIC CARBOXYPEPTIDASE"/>
    <property type="match status" value="1"/>
</dbReference>
<dbReference type="GO" id="GO:0005739">
    <property type="term" value="C:mitochondrion"/>
    <property type="evidence" value="ECO:0007669"/>
    <property type="project" value="UniProtKB-SubCell"/>
</dbReference>
<dbReference type="Gene3D" id="2.60.40.3120">
    <property type="match status" value="1"/>
</dbReference>
<feature type="domain" description="Peptidase M14" evidence="23">
    <location>
        <begin position="841"/>
        <end position="1130"/>
    </location>
</feature>
<dbReference type="AlphaFoldDB" id="A0ABD0WSK3"/>
<gene>
    <name evidence="24" type="ORF">UPYG_G00188250</name>
</gene>
<dbReference type="PANTHER" id="PTHR12756:SF24">
    <property type="entry name" value="CYTOSOLIC CARBOXYPEPTIDASE 1"/>
    <property type="match status" value="1"/>
</dbReference>
<evidence type="ECO:0000313" key="24">
    <source>
        <dbReference type="EMBL" id="KAL0979687.1"/>
    </source>
</evidence>
<evidence type="ECO:0000256" key="16">
    <source>
        <dbReference type="ARBA" id="ARBA00026108"/>
    </source>
</evidence>
<dbReference type="PROSITE" id="PS52035">
    <property type="entry name" value="PEPTIDASE_M14"/>
    <property type="match status" value="1"/>
</dbReference>
<evidence type="ECO:0000256" key="19">
    <source>
        <dbReference type="ARBA" id="ARBA00043068"/>
    </source>
</evidence>
<evidence type="ECO:0000256" key="14">
    <source>
        <dbReference type="ARBA" id="ARBA00023242"/>
    </source>
</evidence>
<keyword evidence="13" id="KW-0496">Mitochondrion</keyword>
<dbReference type="Pfam" id="PF00246">
    <property type="entry name" value="Peptidase_M14"/>
    <property type="match status" value="1"/>
</dbReference>
<dbReference type="SUPFAM" id="SSF48371">
    <property type="entry name" value="ARM repeat"/>
    <property type="match status" value="1"/>
</dbReference>
<evidence type="ECO:0000256" key="12">
    <source>
        <dbReference type="ARBA" id="ARBA00023049"/>
    </source>
</evidence>
<evidence type="ECO:0000256" key="21">
    <source>
        <dbReference type="PROSITE-ProRule" id="PRU01379"/>
    </source>
</evidence>
<dbReference type="FunFam" id="1.25.10.10:FF:000125">
    <property type="entry name" value="cytosolic carboxypeptidase 1 isoform X1"/>
    <property type="match status" value="1"/>
</dbReference>
<dbReference type="GO" id="GO:0006508">
    <property type="term" value="P:proteolysis"/>
    <property type="evidence" value="ECO:0007669"/>
    <property type="project" value="UniProtKB-KW"/>
</dbReference>
<dbReference type="GO" id="GO:0008237">
    <property type="term" value="F:metallopeptidase activity"/>
    <property type="evidence" value="ECO:0007669"/>
    <property type="project" value="UniProtKB-KW"/>
</dbReference>
<evidence type="ECO:0000256" key="17">
    <source>
        <dbReference type="ARBA" id="ARBA00029302"/>
    </source>
</evidence>
<evidence type="ECO:0000256" key="13">
    <source>
        <dbReference type="ARBA" id="ARBA00023128"/>
    </source>
</evidence>
<keyword evidence="12" id="KW-0482">Metalloprotease</keyword>
<evidence type="ECO:0000256" key="5">
    <source>
        <dbReference type="ARBA" id="ARBA00005988"/>
    </source>
</evidence>
<feature type="compositionally biased region" description="Low complexity" evidence="22">
    <location>
        <begin position="542"/>
        <end position="553"/>
    </location>
</feature>
<feature type="compositionally biased region" description="Acidic residues" evidence="22">
    <location>
        <begin position="1180"/>
        <end position="1193"/>
    </location>
</feature>
<evidence type="ECO:0000259" key="23">
    <source>
        <dbReference type="PROSITE" id="PS52035"/>
    </source>
</evidence>
<comment type="catalytic activity">
    <reaction evidence="17">
        <text>(L-glutamyl)(n+1)-gamma-L-glutamyl-L-glutamyl-[protein] + H2O = (L-glutamyl)(n)-gamma-L-glutamyl-L-glutamyl-[protein] + L-glutamate</text>
        <dbReference type="Rhea" id="RHEA:60004"/>
        <dbReference type="Rhea" id="RHEA-COMP:15519"/>
        <dbReference type="Rhea" id="RHEA-COMP:15675"/>
        <dbReference type="ChEBI" id="CHEBI:15377"/>
        <dbReference type="ChEBI" id="CHEBI:29985"/>
        <dbReference type="ChEBI" id="CHEBI:143623"/>
    </reaction>
    <physiologicalReaction direction="left-to-right" evidence="17">
        <dbReference type="Rhea" id="RHEA:60005"/>
    </physiologicalReaction>
</comment>
<keyword evidence="6" id="KW-0963">Cytoplasm</keyword>
<keyword evidence="14" id="KW-0539">Nucleus</keyword>
<dbReference type="GO" id="GO:0046872">
    <property type="term" value="F:metal ion binding"/>
    <property type="evidence" value="ECO:0007669"/>
    <property type="project" value="UniProtKB-KW"/>
</dbReference>
<evidence type="ECO:0000313" key="25">
    <source>
        <dbReference type="Proteomes" id="UP001557470"/>
    </source>
</evidence>
<feature type="region of interest" description="Disordered" evidence="22">
    <location>
        <begin position="379"/>
        <end position="411"/>
    </location>
</feature>
<keyword evidence="10" id="KW-0378">Hydrolase</keyword>
<feature type="region of interest" description="Disordered" evidence="22">
    <location>
        <begin position="490"/>
        <end position="553"/>
    </location>
</feature>
<evidence type="ECO:0000256" key="18">
    <source>
        <dbReference type="ARBA" id="ARBA00041044"/>
    </source>
</evidence>
<feature type="compositionally biased region" description="Acidic residues" evidence="22">
    <location>
        <begin position="380"/>
        <end position="401"/>
    </location>
</feature>
<dbReference type="GO" id="GO:0004180">
    <property type="term" value="F:carboxypeptidase activity"/>
    <property type="evidence" value="ECO:0007669"/>
    <property type="project" value="UniProtKB-KW"/>
</dbReference>
<evidence type="ECO:0000256" key="20">
    <source>
        <dbReference type="ARBA" id="ARBA00043070"/>
    </source>
</evidence>
<dbReference type="EC" id="3.4.17.24" evidence="16"/>
<feature type="active site" description="Proton donor/acceptor" evidence="21">
    <location>
        <position position="1094"/>
    </location>
</feature>
<name>A0ABD0WSK3_UMBPY</name>
<protein>
    <recommendedName>
        <fullName evidence="18">Cytosolic carboxypeptidase 1</fullName>
        <ecNumber evidence="16">3.4.17.24</ecNumber>
    </recommendedName>
    <alternativeName>
        <fullName evidence="20">ATP/GTP-binding protein 1</fullName>
    </alternativeName>
    <alternativeName>
        <fullName evidence="19">Protein deglutamylase CCP1</fullName>
    </alternativeName>
</protein>
<keyword evidence="11" id="KW-0862">Zinc</keyword>
<dbReference type="Proteomes" id="UP001557470">
    <property type="component" value="Unassembled WGS sequence"/>
</dbReference>
<dbReference type="Gene3D" id="3.40.630.10">
    <property type="entry name" value="Zn peptidases"/>
    <property type="match status" value="1"/>
</dbReference>
<sequence length="1214" mass="135902">MNKPKMSTEKGVPSNSRVLMLLGQLERLNGEATLANAEIARQITAKILHLIQTQEKTRKEIMSKGSSGMEVILATLENSRDLQTTLNILYILNELLTVGGGRRVGVLVSKGGTGVLLQLVLTANKESPPSEELMLQLHSVLAKVGPKDRKFGVKGRLNGALNVTVNLLKQNLHNSKLLLPCLQVLRVYASNSVNAVSLGKSGVVELMFKIIGPFSKKNTSLLKVALDTLGALLKSKTNARRAVDHANMPVLLYIYQDWHRNDTRHRHMLIRKGILGCLKNITNIKLGRKAFIHADGMRILYNTSTECLPVRTLDPLINTSSLIMRKCFPKNRLPLPTIKSVFQHQLPHVPAGGPVHQLYHQPPGGELIYQFHTKNPCVDDVVDDSDDNEDTEAENDTENEEEKDHAENDDIETDINKLRPRETYSRPLEELKIYERFFQELSEDFQGFIFNNPKSVVTAPLSGPNSQRPVMVPTAQTLPTKHPTATLLGECHPSKVEHPNHEASSPSSASPVELDTINISTDHDGCSDRSASQSQSQHCSDRSASQSQSQQVSGLEQELLQKLEQVTLARPQAGCAGVRPLERQAPRPAGGVATLAEDAAEEDGGDGAVLEVPDTALLLPLHDPDLYVEMVKSTRSVPQYSEVAYPDYFGHVAPTFREHILERVYGVQRTKIFQDIERLIHPNDILDKVVYDLDIQSPVIDDGESLKFNSQFESGNLRKAIQVRKFEYDLVLNSDINSNHYHQWFYFEVTAMCVGAAYRFNIINCEKSNSQFNYGMQVLMYSVQEAISGLPRGSGRPNRHLNHFSRSSIAAGGQKGKSYYTMTFSVTFNHKDDVCYFAYHYPYTYSTLKMHLQKLECLRTPQIYLRQDILCETLGGNSCPLLTITAMPESTSNDQICQFRNRPLVFLSARVHPGETNASWVMKGTLEFLMGSSPSAQSLREAYIFKIVPMLNPDGVINGNHRCSLSGEDLNRQWQNPSPELHPTIYHTKSLLQYLAAVKRPPLVFCDYHGHSRKKNVFMYGCSLKETVWQTNISATSSDLQEDLGYRTLPKILSQMAPAFSMASCSFVVERSKEATARVVVWREIGVQRSYTMESTLCGCDQGKYKGLQIGTRELEEMGAQFCVALLRLKRLMSPLELRSQTHLLDVESDLIETRCKVTSSPGTYVLDDEEQTFMEEVDYSAESGDELDELDVTEPHDNHLSDPESNNQRDALA</sequence>
<reference evidence="24 25" key="1">
    <citation type="submission" date="2024-06" db="EMBL/GenBank/DDBJ databases">
        <authorList>
            <person name="Pan Q."/>
            <person name="Wen M."/>
            <person name="Jouanno E."/>
            <person name="Zahm M."/>
            <person name="Klopp C."/>
            <person name="Cabau C."/>
            <person name="Louis A."/>
            <person name="Berthelot C."/>
            <person name="Parey E."/>
            <person name="Roest Crollius H."/>
            <person name="Montfort J."/>
            <person name="Robinson-Rechavi M."/>
            <person name="Bouchez O."/>
            <person name="Lampietro C."/>
            <person name="Lopez Roques C."/>
            <person name="Donnadieu C."/>
            <person name="Postlethwait J."/>
            <person name="Bobe J."/>
            <person name="Verreycken H."/>
            <person name="Guiguen Y."/>
        </authorList>
    </citation>
    <scope>NUCLEOTIDE SEQUENCE [LARGE SCALE GENOMIC DNA]</scope>
    <source>
        <strain evidence="24">Up_M1</strain>
        <tissue evidence="24">Testis</tissue>
    </source>
</reference>
<dbReference type="InterPro" id="IPR050821">
    <property type="entry name" value="Cytosolic_carboxypeptidase"/>
</dbReference>
<accession>A0ABD0WSK3</accession>
<evidence type="ECO:0000256" key="15">
    <source>
        <dbReference type="ARBA" id="ARBA00024524"/>
    </source>
</evidence>
<organism evidence="24 25">
    <name type="scientific">Umbra pygmaea</name>
    <name type="common">Eastern mudminnow</name>
    <dbReference type="NCBI Taxonomy" id="75934"/>
    <lineage>
        <taxon>Eukaryota</taxon>
        <taxon>Metazoa</taxon>
        <taxon>Chordata</taxon>
        <taxon>Craniata</taxon>
        <taxon>Vertebrata</taxon>
        <taxon>Euteleostomi</taxon>
        <taxon>Actinopterygii</taxon>
        <taxon>Neopterygii</taxon>
        <taxon>Teleostei</taxon>
        <taxon>Protacanthopterygii</taxon>
        <taxon>Esociformes</taxon>
        <taxon>Umbridae</taxon>
        <taxon>Umbra</taxon>
    </lineage>
</organism>
<dbReference type="GO" id="GO:0005634">
    <property type="term" value="C:nucleus"/>
    <property type="evidence" value="ECO:0007669"/>
    <property type="project" value="UniProtKB-SubCell"/>
</dbReference>
<feature type="compositionally biased region" description="Basic and acidic residues" evidence="22">
    <location>
        <begin position="1194"/>
        <end position="1203"/>
    </location>
</feature>
<dbReference type="FunFam" id="3.40.630.10:FF:000024">
    <property type="entry name" value="ATP/GTP binding protein 1"/>
    <property type="match status" value="1"/>
</dbReference>
<evidence type="ECO:0000256" key="6">
    <source>
        <dbReference type="ARBA" id="ARBA00022490"/>
    </source>
</evidence>
<comment type="subcellular location">
    <subcellularLocation>
        <location evidence="4">Cytoplasm</location>
        <location evidence="4">Cytosol</location>
    </subcellularLocation>
    <subcellularLocation>
        <location evidence="3">Mitochondrion</location>
    </subcellularLocation>
    <subcellularLocation>
        <location evidence="2">Nucleus</location>
    </subcellularLocation>
</comment>
<comment type="catalytic activity">
    <reaction evidence="15">
        <text>C-terminal L-alpha-aminoacyl-L-glutamyl-L-glutamyl-[tubulin] + H2O = C-terminal L-alpha-aminoacyl-L-glutamyl-[tubulin] + L-glutamate</text>
        <dbReference type="Rhea" id="RHEA:63792"/>
        <dbReference type="Rhea" id="RHEA-COMP:16435"/>
        <dbReference type="Rhea" id="RHEA-COMP:16436"/>
        <dbReference type="ChEBI" id="CHEBI:15377"/>
        <dbReference type="ChEBI" id="CHEBI:29985"/>
        <dbReference type="ChEBI" id="CHEBI:149555"/>
        <dbReference type="ChEBI" id="CHEBI:149556"/>
        <dbReference type="EC" id="3.4.17.24"/>
    </reaction>
    <physiologicalReaction direction="left-to-right" evidence="15">
        <dbReference type="Rhea" id="RHEA:63793"/>
    </physiologicalReaction>
</comment>
<keyword evidence="25" id="KW-1185">Reference proteome</keyword>
<evidence type="ECO:0000256" key="2">
    <source>
        <dbReference type="ARBA" id="ARBA00004123"/>
    </source>
</evidence>
<evidence type="ECO:0000256" key="11">
    <source>
        <dbReference type="ARBA" id="ARBA00022833"/>
    </source>
</evidence>
<evidence type="ECO:0000256" key="9">
    <source>
        <dbReference type="ARBA" id="ARBA00022723"/>
    </source>
</evidence>
<dbReference type="SUPFAM" id="SSF53187">
    <property type="entry name" value="Zn-dependent exopeptidases"/>
    <property type="match status" value="1"/>
</dbReference>
<feature type="compositionally biased region" description="Basic and acidic residues" evidence="22">
    <location>
        <begin position="402"/>
        <end position="411"/>
    </location>
</feature>
<dbReference type="InterPro" id="IPR033852">
    <property type="entry name" value="CBPC1/4"/>
</dbReference>
<keyword evidence="8" id="KW-0645">Protease</keyword>